<sequence>MSRTIWSSSLPKGVNRITPNGSPTFISRFHWLPSGLGIIYISSFDSSPCASNMHIYLPTHNWGLYDALPITGISNHLLSTANLGNQISCRGPQNPQRSYTCDPNTCKGTRTCLTCVSQSTNVSVNSVDCTYYYVDGNHGTNCWASPNEQFTCYGECDGAAVCSDCSLDQQTPSISNCAPETSRKHHPKAPTTTSTSTEGVSTWLSYD</sequence>
<reference evidence="2 3" key="1">
    <citation type="submission" date="2015-08" db="EMBL/GenBank/DDBJ databases">
        <title>Next Generation Sequencing and Analysis of the Genome of Puccinia sorghi L Schw, the Causal Agent of Maize Common Rust.</title>
        <authorList>
            <person name="Rochi L."/>
            <person name="Burguener G."/>
            <person name="Darino M."/>
            <person name="Turjanski A."/>
            <person name="Kreff E."/>
            <person name="Dieguez M.J."/>
            <person name="Sacco F."/>
        </authorList>
    </citation>
    <scope>NUCLEOTIDE SEQUENCE [LARGE SCALE GENOMIC DNA]</scope>
    <source>
        <strain evidence="2 3">RO10H11247</strain>
    </source>
</reference>
<dbReference type="Proteomes" id="UP000037035">
    <property type="component" value="Unassembled WGS sequence"/>
</dbReference>
<evidence type="ECO:0000256" key="1">
    <source>
        <dbReference type="SAM" id="MobiDB-lite"/>
    </source>
</evidence>
<gene>
    <name evidence="2" type="ORF">VP01_1638g2</name>
</gene>
<accession>A0A0L6VGR2</accession>
<dbReference type="AlphaFoldDB" id="A0A0L6VGR2"/>
<feature type="region of interest" description="Disordered" evidence="1">
    <location>
        <begin position="176"/>
        <end position="207"/>
    </location>
</feature>
<comment type="caution">
    <text evidence="2">The sequence shown here is derived from an EMBL/GenBank/DDBJ whole genome shotgun (WGS) entry which is preliminary data.</text>
</comment>
<proteinExistence type="predicted"/>
<dbReference type="OrthoDB" id="2500184at2759"/>
<organism evidence="2 3">
    <name type="scientific">Puccinia sorghi</name>
    <dbReference type="NCBI Taxonomy" id="27349"/>
    <lineage>
        <taxon>Eukaryota</taxon>
        <taxon>Fungi</taxon>
        <taxon>Dikarya</taxon>
        <taxon>Basidiomycota</taxon>
        <taxon>Pucciniomycotina</taxon>
        <taxon>Pucciniomycetes</taxon>
        <taxon>Pucciniales</taxon>
        <taxon>Pucciniaceae</taxon>
        <taxon>Puccinia</taxon>
    </lineage>
</organism>
<evidence type="ECO:0000313" key="3">
    <source>
        <dbReference type="Proteomes" id="UP000037035"/>
    </source>
</evidence>
<name>A0A0L6VGR2_9BASI</name>
<evidence type="ECO:0000313" key="2">
    <source>
        <dbReference type="EMBL" id="KNZ59956.1"/>
    </source>
</evidence>
<dbReference type="EMBL" id="LAVV01006435">
    <property type="protein sequence ID" value="KNZ59956.1"/>
    <property type="molecule type" value="Genomic_DNA"/>
</dbReference>
<keyword evidence="3" id="KW-1185">Reference proteome</keyword>
<feature type="compositionally biased region" description="Polar residues" evidence="1">
    <location>
        <begin position="198"/>
        <end position="207"/>
    </location>
</feature>
<protein>
    <submittedName>
        <fullName evidence="2">Uncharacterized protein</fullName>
    </submittedName>
</protein>
<dbReference type="VEuPathDB" id="FungiDB:VP01_1638g2"/>